<evidence type="ECO:0000313" key="3">
    <source>
        <dbReference type="EMBL" id="GFH00536.1"/>
    </source>
</evidence>
<reference evidence="3 4" key="1">
    <citation type="journal article" date="2019" name="Emerg. Microbes Infect.">
        <title>Comprehensive subspecies identification of 175 nontuberculous mycobacteria species based on 7547 genomic profiles.</title>
        <authorList>
            <person name="Matsumoto Y."/>
            <person name="Kinjo T."/>
            <person name="Motooka D."/>
            <person name="Nabeya D."/>
            <person name="Jung N."/>
            <person name="Uechi K."/>
            <person name="Horii T."/>
            <person name="Iida T."/>
            <person name="Fujita J."/>
            <person name="Nakamura S."/>
        </authorList>
    </citation>
    <scope>NUCLEOTIDE SEQUENCE [LARGE SCALE GENOMIC DNA]</scope>
    <source>
        <strain evidence="3 4">JCM 30996</strain>
    </source>
</reference>
<feature type="region of interest" description="Disordered" evidence="1">
    <location>
        <begin position="1"/>
        <end position="23"/>
    </location>
</feature>
<keyword evidence="2" id="KW-1133">Transmembrane helix</keyword>
<sequence length="65" mass="6991">MVNLRVVPRTESARGPDEQHNASSLARALRVPAGYSVVYFAAVVIYFTYASDAPGRADPPASPAW</sequence>
<protein>
    <submittedName>
        <fullName evidence="3">Uncharacterized protein</fullName>
    </submittedName>
</protein>
<feature type="compositionally biased region" description="Basic and acidic residues" evidence="1">
    <location>
        <begin position="11"/>
        <end position="20"/>
    </location>
</feature>
<dbReference type="EMBL" id="BLLB01000002">
    <property type="protein sequence ID" value="GFH00536.1"/>
    <property type="molecule type" value="Genomic_DNA"/>
</dbReference>
<evidence type="ECO:0000256" key="2">
    <source>
        <dbReference type="SAM" id="Phobius"/>
    </source>
</evidence>
<keyword evidence="2" id="KW-0812">Transmembrane</keyword>
<comment type="caution">
    <text evidence="3">The sequence shown here is derived from an EMBL/GenBank/DDBJ whole genome shotgun (WGS) entry which is preliminary data.</text>
</comment>
<feature type="transmembrane region" description="Helical" evidence="2">
    <location>
        <begin position="29"/>
        <end position="49"/>
    </location>
</feature>
<organism evidence="3 4">
    <name type="scientific">Mycolicibacterium hippocampi</name>
    <dbReference type="NCBI Taxonomy" id="659824"/>
    <lineage>
        <taxon>Bacteria</taxon>
        <taxon>Bacillati</taxon>
        <taxon>Actinomycetota</taxon>
        <taxon>Actinomycetes</taxon>
        <taxon>Mycobacteriales</taxon>
        <taxon>Mycobacteriaceae</taxon>
        <taxon>Mycolicibacterium</taxon>
    </lineage>
</organism>
<keyword evidence="2" id="KW-0472">Membrane</keyword>
<evidence type="ECO:0000313" key="4">
    <source>
        <dbReference type="Proteomes" id="UP000465304"/>
    </source>
</evidence>
<gene>
    <name evidence="3" type="ORF">MHIP_10190</name>
</gene>
<name>A0A7I9ZI69_9MYCO</name>
<proteinExistence type="predicted"/>
<dbReference type="AlphaFoldDB" id="A0A7I9ZI69"/>
<evidence type="ECO:0000256" key="1">
    <source>
        <dbReference type="SAM" id="MobiDB-lite"/>
    </source>
</evidence>
<keyword evidence="4" id="KW-1185">Reference proteome</keyword>
<accession>A0A7I9ZI69</accession>
<dbReference type="Proteomes" id="UP000465304">
    <property type="component" value="Unassembled WGS sequence"/>
</dbReference>